<evidence type="ECO:0000313" key="2">
    <source>
        <dbReference type="Proteomes" id="UP001607303"/>
    </source>
</evidence>
<dbReference type="EMBL" id="JAYRBN010000116">
    <property type="protein sequence ID" value="KAL2721940.1"/>
    <property type="molecule type" value="Genomic_DNA"/>
</dbReference>
<protein>
    <submittedName>
        <fullName evidence="1">Uncharacterized protein</fullName>
    </submittedName>
</protein>
<comment type="caution">
    <text evidence="1">The sequence shown here is derived from an EMBL/GenBank/DDBJ whole genome shotgun (WGS) entry which is preliminary data.</text>
</comment>
<dbReference type="Proteomes" id="UP001607303">
    <property type="component" value="Unassembled WGS sequence"/>
</dbReference>
<name>A0ABD2AQL5_VESMC</name>
<sequence length="66" mass="8087">MRRRPIDLILDFVKNNIYAEELFRTTYYEGSRSIHSYVHSNWVTFQMLDLNIKFLRKYVNLIVCNK</sequence>
<dbReference type="AlphaFoldDB" id="A0ABD2AQL5"/>
<evidence type="ECO:0000313" key="1">
    <source>
        <dbReference type="EMBL" id="KAL2721940.1"/>
    </source>
</evidence>
<proteinExistence type="predicted"/>
<organism evidence="1 2">
    <name type="scientific">Vespula maculifrons</name>
    <name type="common">Eastern yellow jacket</name>
    <name type="synonym">Wasp</name>
    <dbReference type="NCBI Taxonomy" id="7453"/>
    <lineage>
        <taxon>Eukaryota</taxon>
        <taxon>Metazoa</taxon>
        <taxon>Ecdysozoa</taxon>
        <taxon>Arthropoda</taxon>
        <taxon>Hexapoda</taxon>
        <taxon>Insecta</taxon>
        <taxon>Pterygota</taxon>
        <taxon>Neoptera</taxon>
        <taxon>Endopterygota</taxon>
        <taxon>Hymenoptera</taxon>
        <taxon>Apocrita</taxon>
        <taxon>Aculeata</taxon>
        <taxon>Vespoidea</taxon>
        <taxon>Vespidae</taxon>
        <taxon>Vespinae</taxon>
        <taxon>Vespula</taxon>
    </lineage>
</organism>
<keyword evidence="2" id="KW-1185">Reference proteome</keyword>
<reference evidence="1 2" key="1">
    <citation type="journal article" date="2024" name="Ann. Entomol. Soc. Am.">
        <title>Genomic analyses of the southern and eastern yellowjacket wasps (Hymenoptera: Vespidae) reveal evolutionary signatures of social life.</title>
        <authorList>
            <person name="Catto M.A."/>
            <person name="Caine P.B."/>
            <person name="Orr S.E."/>
            <person name="Hunt B.G."/>
            <person name="Goodisman M.A.D."/>
        </authorList>
    </citation>
    <scope>NUCLEOTIDE SEQUENCE [LARGE SCALE GENOMIC DNA]</scope>
    <source>
        <strain evidence="1">232</strain>
        <tissue evidence="1">Head and thorax</tissue>
    </source>
</reference>
<gene>
    <name evidence="1" type="ORF">V1477_020760</name>
</gene>
<accession>A0ABD2AQL5</accession>